<organism evidence="2 3">
    <name type="scientific">Zymoseptoria tritici (strain CBS 115943 / IPO323)</name>
    <name type="common">Speckled leaf blotch fungus</name>
    <name type="synonym">Septoria tritici</name>
    <dbReference type="NCBI Taxonomy" id="336722"/>
    <lineage>
        <taxon>Eukaryota</taxon>
        <taxon>Fungi</taxon>
        <taxon>Dikarya</taxon>
        <taxon>Ascomycota</taxon>
        <taxon>Pezizomycotina</taxon>
        <taxon>Dothideomycetes</taxon>
        <taxon>Dothideomycetidae</taxon>
        <taxon>Mycosphaerellales</taxon>
        <taxon>Mycosphaerellaceae</taxon>
        <taxon>Zymoseptoria</taxon>
    </lineage>
</organism>
<evidence type="ECO:0000313" key="3">
    <source>
        <dbReference type="Proteomes" id="UP000008062"/>
    </source>
</evidence>
<sequence length="74" mass="8246">MQFSNVVLLCLSMACAVFAHGKCDVTRNKCNVSTGNEPIWIKCHDSPLDCVYQNDWCNPDPENSGWAFCSDQTS</sequence>
<proteinExistence type="predicted"/>
<dbReference type="KEGG" id="ztr:MYCGRDRAFT_104383"/>
<accession>F9XAU1</accession>
<dbReference type="RefSeq" id="XP_003852083.1">
    <property type="nucleotide sequence ID" value="XM_003852035.1"/>
</dbReference>
<dbReference type="AlphaFoldDB" id="F9XAU1"/>
<name>F9XAU1_ZYMTI</name>
<protein>
    <recommendedName>
        <fullName evidence="4">AvrStb6</fullName>
    </recommendedName>
</protein>
<evidence type="ECO:0008006" key="4">
    <source>
        <dbReference type="Google" id="ProtNLM"/>
    </source>
</evidence>
<feature type="signal peptide" evidence="1">
    <location>
        <begin position="1"/>
        <end position="21"/>
    </location>
</feature>
<feature type="chain" id="PRO_5003391245" description="AvrStb6" evidence="1">
    <location>
        <begin position="22"/>
        <end position="74"/>
    </location>
</feature>
<keyword evidence="3" id="KW-1185">Reference proteome</keyword>
<evidence type="ECO:0000256" key="1">
    <source>
        <dbReference type="SAM" id="SignalP"/>
    </source>
</evidence>
<dbReference type="EMBL" id="CM001200">
    <property type="protein sequence ID" value="EGP87059.1"/>
    <property type="molecule type" value="Genomic_DNA"/>
</dbReference>
<dbReference type="HOGENOM" id="CLU_2689717_0_0_1"/>
<keyword evidence="1" id="KW-0732">Signal</keyword>
<dbReference type="Proteomes" id="UP000008062">
    <property type="component" value="Chromosome 5"/>
</dbReference>
<reference evidence="2 3" key="1">
    <citation type="journal article" date="2011" name="PLoS Genet.">
        <title>Finished genome of the fungal wheat pathogen Mycosphaerella graminicola reveals dispensome structure, chromosome plasticity, and stealth pathogenesis.</title>
        <authorList>
            <person name="Goodwin S.B."/>
            <person name="Ben M'barek S."/>
            <person name="Dhillon B."/>
            <person name="Wittenberg A.H.J."/>
            <person name="Crane C.F."/>
            <person name="Hane J.K."/>
            <person name="Foster A.J."/>
            <person name="Van der Lee T.A.J."/>
            <person name="Grimwood J."/>
            <person name="Aerts A."/>
            <person name="Antoniw J."/>
            <person name="Bailey A."/>
            <person name="Bluhm B."/>
            <person name="Bowler J."/>
            <person name="Bristow J."/>
            <person name="van der Burgt A."/>
            <person name="Canto-Canche B."/>
            <person name="Churchill A.C.L."/>
            <person name="Conde-Ferraez L."/>
            <person name="Cools H.J."/>
            <person name="Coutinho P.M."/>
            <person name="Csukai M."/>
            <person name="Dehal P."/>
            <person name="De Wit P."/>
            <person name="Donzelli B."/>
            <person name="van de Geest H.C."/>
            <person name="van Ham R.C.H.J."/>
            <person name="Hammond-Kosack K.E."/>
            <person name="Henrissat B."/>
            <person name="Kilian A."/>
            <person name="Kobayashi A.K."/>
            <person name="Koopmann E."/>
            <person name="Kourmpetis Y."/>
            <person name="Kuzniar A."/>
            <person name="Lindquist E."/>
            <person name="Lombard V."/>
            <person name="Maliepaard C."/>
            <person name="Martins N."/>
            <person name="Mehrabi R."/>
            <person name="Nap J.P.H."/>
            <person name="Ponomarenko A."/>
            <person name="Rudd J.J."/>
            <person name="Salamov A."/>
            <person name="Schmutz J."/>
            <person name="Schouten H.J."/>
            <person name="Shapiro H."/>
            <person name="Stergiopoulos I."/>
            <person name="Torriani S.F.F."/>
            <person name="Tu H."/>
            <person name="de Vries R.P."/>
            <person name="Waalwijk C."/>
            <person name="Ware S.B."/>
            <person name="Wiebenga A."/>
            <person name="Zwiers L.-H."/>
            <person name="Oliver R.P."/>
            <person name="Grigoriev I.V."/>
            <person name="Kema G.H.J."/>
        </authorList>
    </citation>
    <scope>NUCLEOTIDE SEQUENCE [LARGE SCALE GENOMIC DNA]</scope>
    <source>
        <strain evidence="3">CBS 115943 / IPO323</strain>
    </source>
</reference>
<evidence type="ECO:0000313" key="2">
    <source>
        <dbReference type="EMBL" id="EGP87059.1"/>
    </source>
</evidence>
<dbReference type="InParanoid" id="F9XAU1"/>
<gene>
    <name evidence="2" type="ORF">MYCGRDRAFT_104383</name>
</gene>
<dbReference type="GeneID" id="13393858"/>
<dbReference type="PHI-base" id="PHI:123545"/>